<dbReference type="EMBL" id="JAGPYM010000001">
    <property type="protein sequence ID" value="KAH6899969.1"/>
    <property type="molecule type" value="Genomic_DNA"/>
</dbReference>
<sequence length="657" mass="72590">MASTALTQGKKRSLLRSLGSRRRQKHLVESLPARKQKALAMVTPVTGEATTQPIRMRNSRHGNSIEEMASRLLDDSTCILEDQDLEDSLLQVRKNDKPVSSTSSPTEAFKSAAHLKVSPRRAPIRLGKNVISPESRHRDARVGKHSPISAVKSMRPTATTRPREDARNQRKDSGLQRPLPQSDSIDFNPLKAHPANYLKTSVSVPLGHVDGNVRHLRVDAPMAMTEPADPDEITQKLQAMLAATNALKGSATHVPNPPASKLTRMVSTSKMFAKVSHAWDRLQSKAPFESPKSRDTEEARAQIESPGELLRPIISPLHSPPAASPISTIEIRLNEGDNLNKKKVQRIVGGHVPRKPVADDGKSLRTCEPLRSGKSLDDPFSETGRGRTPTSFETRLKRESRKEDDSIHPLPYNQFEPCNPFESEKEFDNDIENRILSITPVGSSTPRIRVHRVPTPSPDDSPLAHHLMSTSLTIDSMLDGVSIKLEREELSQARLLPFASVKASDRKLVDPTARIRRFGGITAGADARGANGVKKHPSPSKEALEDLEQAFRKYACLRAAARSEEIDELATSFVSLAPPSRHKNRRASTRLSVSNIDDLFSPSSHRCHHRLRSSSHSITLSRIPRPVGSSCKLHREIRLATPFRPVDPGADDVDELQ</sequence>
<dbReference type="AlphaFoldDB" id="A0A9P8WLI7"/>
<feature type="compositionally biased region" description="Basic and acidic residues" evidence="1">
    <location>
        <begin position="356"/>
        <end position="365"/>
    </location>
</feature>
<dbReference type="OrthoDB" id="4207421at2759"/>
<evidence type="ECO:0000313" key="2">
    <source>
        <dbReference type="EMBL" id="KAH6899969.1"/>
    </source>
</evidence>
<evidence type="ECO:0000313" key="3">
    <source>
        <dbReference type="Proteomes" id="UP000777438"/>
    </source>
</evidence>
<feature type="compositionally biased region" description="Basic and acidic residues" evidence="1">
    <location>
        <begin position="161"/>
        <end position="174"/>
    </location>
</feature>
<feature type="compositionally biased region" description="Basic residues" evidence="1">
    <location>
        <begin position="9"/>
        <end position="25"/>
    </location>
</feature>
<evidence type="ECO:0000256" key="1">
    <source>
        <dbReference type="SAM" id="MobiDB-lite"/>
    </source>
</evidence>
<keyword evidence="3" id="KW-1185">Reference proteome</keyword>
<gene>
    <name evidence="2" type="ORF">B0T10DRAFT_570355</name>
</gene>
<feature type="compositionally biased region" description="Basic and acidic residues" evidence="1">
    <location>
        <begin position="291"/>
        <end position="301"/>
    </location>
</feature>
<feature type="region of interest" description="Disordered" evidence="1">
    <location>
        <begin position="1"/>
        <end position="25"/>
    </location>
</feature>
<protein>
    <submittedName>
        <fullName evidence="2">Uncharacterized protein</fullName>
    </submittedName>
</protein>
<name>A0A9P8WLI7_9HYPO</name>
<accession>A0A9P8WLI7</accession>
<comment type="caution">
    <text evidence="2">The sequence shown here is derived from an EMBL/GenBank/DDBJ whole genome shotgun (WGS) entry which is preliminary data.</text>
</comment>
<feature type="region of interest" description="Disordered" evidence="1">
    <location>
        <begin position="93"/>
        <end position="190"/>
    </location>
</feature>
<reference evidence="2 3" key="1">
    <citation type="journal article" date="2021" name="Nat. Commun.">
        <title>Genetic determinants of endophytism in the Arabidopsis root mycobiome.</title>
        <authorList>
            <person name="Mesny F."/>
            <person name="Miyauchi S."/>
            <person name="Thiergart T."/>
            <person name="Pickel B."/>
            <person name="Atanasova L."/>
            <person name="Karlsson M."/>
            <person name="Huettel B."/>
            <person name="Barry K.W."/>
            <person name="Haridas S."/>
            <person name="Chen C."/>
            <person name="Bauer D."/>
            <person name="Andreopoulos W."/>
            <person name="Pangilinan J."/>
            <person name="LaButti K."/>
            <person name="Riley R."/>
            <person name="Lipzen A."/>
            <person name="Clum A."/>
            <person name="Drula E."/>
            <person name="Henrissat B."/>
            <person name="Kohler A."/>
            <person name="Grigoriev I.V."/>
            <person name="Martin F.M."/>
            <person name="Hacquard S."/>
        </authorList>
    </citation>
    <scope>NUCLEOTIDE SEQUENCE [LARGE SCALE GENOMIC DNA]</scope>
    <source>
        <strain evidence="2 3">MPI-CAGE-CH-0241</strain>
    </source>
</reference>
<feature type="compositionally biased region" description="Basic and acidic residues" evidence="1">
    <location>
        <begin position="394"/>
        <end position="407"/>
    </location>
</feature>
<organism evidence="2 3">
    <name type="scientific">Thelonectria olida</name>
    <dbReference type="NCBI Taxonomy" id="1576542"/>
    <lineage>
        <taxon>Eukaryota</taxon>
        <taxon>Fungi</taxon>
        <taxon>Dikarya</taxon>
        <taxon>Ascomycota</taxon>
        <taxon>Pezizomycotina</taxon>
        <taxon>Sordariomycetes</taxon>
        <taxon>Hypocreomycetidae</taxon>
        <taxon>Hypocreales</taxon>
        <taxon>Nectriaceae</taxon>
        <taxon>Thelonectria</taxon>
    </lineage>
</organism>
<proteinExistence type="predicted"/>
<dbReference type="Proteomes" id="UP000777438">
    <property type="component" value="Unassembled WGS sequence"/>
</dbReference>
<feature type="region of interest" description="Disordered" evidence="1">
    <location>
        <begin position="284"/>
        <end position="323"/>
    </location>
</feature>
<feature type="region of interest" description="Disordered" evidence="1">
    <location>
        <begin position="352"/>
        <end position="419"/>
    </location>
</feature>